<feature type="chain" id="PRO_5018237133" description="C-type lectin domain-containing protein" evidence="1">
    <location>
        <begin position="32"/>
        <end position="232"/>
    </location>
</feature>
<dbReference type="PANTHER" id="PTHR45784">
    <property type="entry name" value="C-TYPE LECTIN DOMAIN FAMILY 20 MEMBER A-RELATED"/>
    <property type="match status" value="1"/>
</dbReference>
<dbReference type="PROSITE" id="PS50041">
    <property type="entry name" value="C_TYPE_LECTIN_2"/>
    <property type="match status" value="1"/>
</dbReference>
<evidence type="ECO:0000313" key="3">
    <source>
        <dbReference type="Ensembl" id="ENSMZEP00005019345.1"/>
    </source>
</evidence>
<dbReference type="Pfam" id="PF00059">
    <property type="entry name" value="Lectin_C"/>
    <property type="match status" value="1"/>
</dbReference>
<dbReference type="GeneTree" id="ENSGT00940000163911"/>
<dbReference type="Gene3D" id="3.10.100.10">
    <property type="entry name" value="Mannose-Binding Protein A, subunit A"/>
    <property type="match status" value="2"/>
</dbReference>
<proteinExistence type="predicted"/>
<reference evidence="3" key="2">
    <citation type="submission" date="2025-08" db="UniProtKB">
        <authorList>
            <consortium name="Ensembl"/>
        </authorList>
    </citation>
    <scope>IDENTIFICATION</scope>
</reference>
<dbReference type="InterPro" id="IPR016186">
    <property type="entry name" value="C-type_lectin-like/link_sf"/>
</dbReference>
<reference evidence="3 4" key="1">
    <citation type="journal article" date="2014" name="Nature">
        <title>The genomic substrate for adaptive radiation in African cichlid fish.</title>
        <authorList>
            <person name="Brawand D."/>
            <person name="Wagner C.E."/>
            <person name="Li Y.I."/>
            <person name="Malinsky M."/>
            <person name="Keller I."/>
            <person name="Fan S."/>
            <person name="Simakov O."/>
            <person name="Ng A.Y."/>
            <person name="Lim Z.W."/>
            <person name="Bezault E."/>
            <person name="Turner-Maier J."/>
            <person name="Johnson J."/>
            <person name="Alcazar R."/>
            <person name="Noh H.J."/>
            <person name="Russell P."/>
            <person name="Aken B."/>
            <person name="Alfoldi J."/>
            <person name="Amemiya C."/>
            <person name="Azzouzi N."/>
            <person name="Baroiller J.F."/>
            <person name="Barloy-Hubler F."/>
            <person name="Berlin A."/>
            <person name="Bloomquist R."/>
            <person name="Carleton K.L."/>
            <person name="Conte M.A."/>
            <person name="D'Cotta H."/>
            <person name="Eshel O."/>
            <person name="Gaffney L."/>
            <person name="Galibert F."/>
            <person name="Gante H.F."/>
            <person name="Gnerre S."/>
            <person name="Greuter L."/>
            <person name="Guyon R."/>
            <person name="Haddad N.S."/>
            <person name="Haerty W."/>
            <person name="Harris R.M."/>
            <person name="Hofmann H.A."/>
            <person name="Hourlier T."/>
            <person name="Hulata G."/>
            <person name="Jaffe D.B."/>
            <person name="Lara M."/>
            <person name="Lee A.P."/>
            <person name="MacCallum I."/>
            <person name="Mwaiko S."/>
            <person name="Nikaido M."/>
            <person name="Nishihara H."/>
            <person name="Ozouf-Costaz C."/>
            <person name="Penman D.J."/>
            <person name="Przybylski D."/>
            <person name="Rakotomanga M."/>
            <person name="Renn S.C.P."/>
            <person name="Ribeiro F.J."/>
            <person name="Ron M."/>
            <person name="Salzburger W."/>
            <person name="Sanchez-Pulido L."/>
            <person name="Santos M.E."/>
            <person name="Searle S."/>
            <person name="Sharpe T."/>
            <person name="Swofford R."/>
            <person name="Tan F.J."/>
            <person name="Williams L."/>
            <person name="Young S."/>
            <person name="Yin S."/>
            <person name="Okada N."/>
            <person name="Kocher T.D."/>
            <person name="Miska E.A."/>
            <person name="Lander E.S."/>
            <person name="Venkatesh B."/>
            <person name="Fernald R.D."/>
            <person name="Meyer A."/>
            <person name="Ponting C.P."/>
            <person name="Streelman J.T."/>
            <person name="Lindblad-Toh K."/>
            <person name="Seehausen O."/>
            <person name="Di Palma F."/>
        </authorList>
    </citation>
    <scope>NUCLEOTIDE SEQUENCE</scope>
</reference>
<reference evidence="3" key="3">
    <citation type="submission" date="2025-09" db="UniProtKB">
        <authorList>
            <consortium name="Ensembl"/>
        </authorList>
    </citation>
    <scope>IDENTIFICATION</scope>
</reference>
<sequence length="232" mass="26034">MISRLDSPTPRILPILLVYLMLGQVRGPVSSFMGCQKKKNVKAAVTSIKGDSSTTDFPNLFKSKSTMDRLFTYILFLLNLSGTFSKSKYIYIEDQKTWNAAQNYCREKYTDLAPVSNEQDLNKLQKMRPSGRVWVGLQRILSTNNWTWSGGGPMEVPWANKQPDNGASDTNGYIDENGLSDGKEADSIAFFCYSPKVVNEKKTWEEALEYCRKTYSDLASVASLCKDLSKAG</sequence>
<evidence type="ECO:0000313" key="4">
    <source>
        <dbReference type="Proteomes" id="UP000265160"/>
    </source>
</evidence>
<dbReference type="InterPro" id="IPR001304">
    <property type="entry name" value="C-type_lectin-like"/>
</dbReference>
<feature type="domain" description="C-type lectin" evidence="2">
    <location>
        <begin position="84"/>
        <end position="193"/>
    </location>
</feature>
<dbReference type="Proteomes" id="UP000265160">
    <property type="component" value="LG23"/>
</dbReference>
<name>A0A3P9CAN1_9CICH</name>
<evidence type="ECO:0000259" key="2">
    <source>
        <dbReference type="PROSITE" id="PS50041"/>
    </source>
</evidence>
<dbReference type="Ensembl" id="ENSMZET00005019971.1">
    <property type="protein sequence ID" value="ENSMZEP00005019345.1"/>
    <property type="gene ID" value="ENSMZEG00005014521.1"/>
</dbReference>
<dbReference type="CDD" id="cd00037">
    <property type="entry name" value="CLECT"/>
    <property type="match status" value="1"/>
</dbReference>
<dbReference type="InterPro" id="IPR016187">
    <property type="entry name" value="CTDL_fold"/>
</dbReference>
<evidence type="ECO:0000256" key="1">
    <source>
        <dbReference type="SAM" id="SignalP"/>
    </source>
</evidence>
<feature type="signal peptide" evidence="1">
    <location>
        <begin position="1"/>
        <end position="31"/>
    </location>
</feature>
<keyword evidence="1" id="KW-0732">Signal</keyword>
<keyword evidence="4" id="KW-1185">Reference proteome</keyword>
<dbReference type="PANTHER" id="PTHR45784:SF3">
    <property type="entry name" value="C-TYPE LECTIN DOMAIN FAMILY 4 MEMBER K-LIKE-RELATED"/>
    <property type="match status" value="1"/>
</dbReference>
<dbReference type="SUPFAM" id="SSF56436">
    <property type="entry name" value="C-type lectin-like"/>
    <property type="match status" value="2"/>
</dbReference>
<dbReference type="AlphaFoldDB" id="A0A3P9CAN1"/>
<protein>
    <recommendedName>
        <fullName evidence="2">C-type lectin domain-containing protein</fullName>
    </recommendedName>
</protein>
<dbReference type="SMART" id="SM00034">
    <property type="entry name" value="CLECT"/>
    <property type="match status" value="1"/>
</dbReference>
<accession>A0A3P9CAN1</accession>
<organism evidence="3 4">
    <name type="scientific">Maylandia zebra</name>
    <name type="common">zebra mbuna</name>
    <dbReference type="NCBI Taxonomy" id="106582"/>
    <lineage>
        <taxon>Eukaryota</taxon>
        <taxon>Metazoa</taxon>
        <taxon>Chordata</taxon>
        <taxon>Craniata</taxon>
        <taxon>Vertebrata</taxon>
        <taxon>Euteleostomi</taxon>
        <taxon>Actinopterygii</taxon>
        <taxon>Neopterygii</taxon>
        <taxon>Teleostei</taxon>
        <taxon>Neoteleostei</taxon>
        <taxon>Acanthomorphata</taxon>
        <taxon>Ovalentaria</taxon>
        <taxon>Cichlomorphae</taxon>
        <taxon>Cichliformes</taxon>
        <taxon>Cichlidae</taxon>
        <taxon>African cichlids</taxon>
        <taxon>Pseudocrenilabrinae</taxon>
        <taxon>Haplochromini</taxon>
        <taxon>Maylandia</taxon>
        <taxon>Maylandia zebra complex</taxon>
    </lineage>
</organism>